<keyword evidence="4" id="KW-1185">Reference proteome</keyword>
<evidence type="ECO:0000313" key="4">
    <source>
        <dbReference type="Proteomes" id="UP001589814"/>
    </source>
</evidence>
<evidence type="ECO:0000313" key="3">
    <source>
        <dbReference type="EMBL" id="MFC0268928.1"/>
    </source>
</evidence>
<feature type="compositionally biased region" description="Low complexity" evidence="1">
    <location>
        <begin position="180"/>
        <end position="194"/>
    </location>
</feature>
<gene>
    <name evidence="3" type="ORF">ACFFHW_13195</name>
</gene>
<organism evidence="3 4">
    <name type="scientific">Kushneria aurantia</name>
    <dbReference type="NCBI Taxonomy" id="504092"/>
    <lineage>
        <taxon>Bacteria</taxon>
        <taxon>Pseudomonadati</taxon>
        <taxon>Pseudomonadota</taxon>
        <taxon>Gammaproteobacteria</taxon>
        <taxon>Oceanospirillales</taxon>
        <taxon>Halomonadaceae</taxon>
        <taxon>Kushneria</taxon>
    </lineage>
</organism>
<dbReference type="SUPFAM" id="SSF54001">
    <property type="entry name" value="Cysteine proteinases"/>
    <property type="match status" value="1"/>
</dbReference>
<feature type="signal peptide" evidence="2">
    <location>
        <begin position="1"/>
        <end position="17"/>
    </location>
</feature>
<dbReference type="RefSeq" id="WP_019951371.1">
    <property type="nucleotide sequence ID" value="NZ_JBHLVX010000050.1"/>
</dbReference>
<accession>A0ABV6G5I2</accession>
<sequence length="204" mass="22109">MLCCWLWLLCCATTTTAAEGISPRSGDLIFREGTAFVSEAVRRLDRGAFSHVGLLAEQNGRWWVVHATPDAGEERGSGVVTDTLASFTAPERSRRYAIYHVDADNRQRRRAVQWAMAQLGTPFAILGSEGIYCTTLVWQAWQQAGVDLEVHFSRLNIPLASGDFLMPSDLLASPRLTRVSSSAPATPQPAAGSPNLSDAVPPAP</sequence>
<protein>
    <submittedName>
        <fullName evidence="3">YiiX/YebB-like N1pC/P60 family cysteine hydrolase</fullName>
    </submittedName>
</protein>
<dbReference type="EMBL" id="JBHLVX010000050">
    <property type="protein sequence ID" value="MFC0268928.1"/>
    <property type="molecule type" value="Genomic_DNA"/>
</dbReference>
<dbReference type="InterPro" id="IPR038765">
    <property type="entry name" value="Papain-like_cys_pep_sf"/>
</dbReference>
<keyword evidence="2" id="KW-0732">Signal</keyword>
<dbReference type="InterPro" id="IPR024453">
    <property type="entry name" value="Peptidase_C92"/>
</dbReference>
<feature type="chain" id="PRO_5047263079" evidence="2">
    <location>
        <begin position="18"/>
        <end position="204"/>
    </location>
</feature>
<reference evidence="3 4" key="1">
    <citation type="submission" date="2024-09" db="EMBL/GenBank/DDBJ databases">
        <authorList>
            <person name="Sun Q."/>
            <person name="Mori K."/>
        </authorList>
    </citation>
    <scope>NUCLEOTIDE SEQUENCE [LARGE SCALE GENOMIC DNA]</scope>
    <source>
        <strain evidence="3 4">CCM 7415</strain>
    </source>
</reference>
<feature type="region of interest" description="Disordered" evidence="1">
    <location>
        <begin position="177"/>
        <end position="204"/>
    </location>
</feature>
<evidence type="ECO:0000256" key="2">
    <source>
        <dbReference type="SAM" id="SignalP"/>
    </source>
</evidence>
<evidence type="ECO:0000256" key="1">
    <source>
        <dbReference type="SAM" id="MobiDB-lite"/>
    </source>
</evidence>
<dbReference type="Gene3D" id="3.90.1720.10">
    <property type="entry name" value="endopeptidase domain like (from Nostoc punctiforme)"/>
    <property type="match status" value="1"/>
</dbReference>
<proteinExistence type="predicted"/>
<name>A0ABV6G5I2_9GAMM</name>
<comment type="caution">
    <text evidence="3">The sequence shown here is derived from an EMBL/GenBank/DDBJ whole genome shotgun (WGS) entry which is preliminary data.</text>
</comment>
<dbReference type="Proteomes" id="UP001589814">
    <property type="component" value="Unassembled WGS sequence"/>
</dbReference>
<dbReference type="Pfam" id="PF05708">
    <property type="entry name" value="Peptidase_C92"/>
    <property type="match status" value="1"/>
</dbReference>